<evidence type="ECO:0000256" key="1">
    <source>
        <dbReference type="SAM" id="MobiDB-lite"/>
    </source>
</evidence>
<reference evidence="2 3" key="1">
    <citation type="journal article" date="2024" name="Plant J.">
        <title>Genome sequences and population genomics reveal climatic adaptation and genomic divergence between two closely related sweetgum species.</title>
        <authorList>
            <person name="Xu W.Q."/>
            <person name="Ren C.Q."/>
            <person name="Zhang X.Y."/>
            <person name="Comes H.P."/>
            <person name="Liu X.H."/>
            <person name="Li Y.G."/>
            <person name="Kettle C.J."/>
            <person name="Jalonen R."/>
            <person name="Gaisberger H."/>
            <person name="Ma Y.Z."/>
            <person name="Qiu Y.X."/>
        </authorList>
    </citation>
    <scope>NUCLEOTIDE SEQUENCE [LARGE SCALE GENOMIC DNA]</scope>
    <source>
        <strain evidence="2">Hangzhou</strain>
    </source>
</reference>
<dbReference type="Proteomes" id="UP001415857">
    <property type="component" value="Unassembled WGS sequence"/>
</dbReference>
<comment type="caution">
    <text evidence="2">The sequence shown here is derived from an EMBL/GenBank/DDBJ whole genome shotgun (WGS) entry which is preliminary data.</text>
</comment>
<proteinExistence type="predicted"/>
<keyword evidence="3" id="KW-1185">Reference proteome</keyword>
<gene>
    <name evidence="2" type="ORF">L1049_000563</name>
</gene>
<dbReference type="EMBL" id="JBBPBK010000015">
    <property type="protein sequence ID" value="KAK9268799.1"/>
    <property type="molecule type" value="Genomic_DNA"/>
</dbReference>
<organism evidence="2 3">
    <name type="scientific">Liquidambar formosana</name>
    <name type="common">Formosan gum</name>
    <dbReference type="NCBI Taxonomy" id="63359"/>
    <lineage>
        <taxon>Eukaryota</taxon>
        <taxon>Viridiplantae</taxon>
        <taxon>Streptophyta</taxon>
        <taxon>Embryophyta</taxon>
        <taxon>Tracheophyta</taxon>
        <taxon>Spermatophyta</taxon>
        <taxon>Magnoliopsida</taxon>
        <taxon>eudicotyledons</taxon>
        <taxon>Gunneridae</taxon>
        <taxon>Pentapetalae</taxon>
        <taxon>Saxifragales</taxon>
        <taxon>Altingiaceae</taxon>
        <taxon>Liquidambar</taxon>
    </lineage>
</organism>
<dbReference type="AlphaFoldDB" id="A0AAP0R5E4"/>
<feature type="region of interest" description="Disordered" evidence="1">
    <location>
        <begin position="19"/>
        <end position="44"/>
    </location>
</feature>
<dbReference type="PANTHER" id="PTHR33670">
    <property type="entry name" value="SPLICING FACTOR, PROLINE- AND GLUTAMINE-RICH-LIKE"/>
    <property type="match status" value="1"/>
</dbReference>
<name>A0AAP0R5E4_LIQFO</name>
<accession>A0AAP0R5E4</accession>
<evidence type="ECO:0000313" key="2">
    <source>
        <dbReference type="EMBL" id="KAK9268799.1"/>
    </source>
</evidence>
<protein>
    <submittedName>
        <fullName evidence="2">Uncharacterized protein</fullName>
    </submittedName>
</protein>
<evidence type="ECO:0000313" key="3">
    <source>
        <dbReference type="Proteomes" id="UP001415857"/>
    </source>
</evidence>
<sequence>MATAILRPQDFHKLRFHPESLVSPPFKPRRNPNPNCNASRSYRRKRSSIGFRDNVRDRDGDRVRDRSMVVKFPAKNLVMEQVTILKRGEGLKPAKTVRFEDEEDLVLCSTDRLGPDPETVQKQIRVSDYKTVGGVYAGSAFFASPPPSSVPFPAFFAKKEKNETATSDLRRLLRLDII</sequence>
<dbReference type="PANTHER" id="PTHR33670:SF15">
    <property type="entry name" value="OS02G0797600 PROTEIN"/>
    <property type="match status" value="1"/>
</dbReference>